<accession>A0A4P7XMG6</accession>
<comment type="function">
    <text evidence="1 12">Required for the export of heme to the periplasm for the biogenesis of c-type cytochromes.</text>
</comment>
<dbReference type="GO" id="GO:0005886">
    <property type="term" value="C:plasma membrane"/>
    <property type="evidence" value="ECO:0007669"/>
    <property type="project" value="UniProtKB-SubCell"/>
</dbReference>
<feature type="transmembrane region" description="Helical" evidence="13">
    <location>
        <begin position="66"/>
        <end position="85"/>
    </location>
</feature>
<evidence type="ECO:0000256" key="4">
    <source>
        <dbReference type="ARBA" id="ARBA00016452"/>
    </source>
</evidence>
<dbReference type="InterPro" id="IPR026031">
    <property type="entry name" value="Cyt_c_CcmB_bac"/>
</dbReference>
<keyword evidence="15" id="KW-1185">Reference proteome</keyword>
<evidence type="ECO:0000256" key="11">
    <source>
        <dbReference type="ARBA" id="ARBA00023136"/>
    </source>
</evidence>
<evidence type="ECO:0000256" key="6">
    <source>
        <dbReference type="ARBA" id="ARBA00022475"/>
    </source>
</evidence>
<keyword evidence="10 13" id="KW-1133">Transmembrane helix</keyword>
<evidence type="ECO:0000313" key="15">
    <source>
        <dbReference type="Proteomes" id="UP000298049"/>
    </source>
</evidence>
<keyword evidence="5 12" id="KW-0813">Transport</keyword>
<sequence length="237" mass="24694">MTPVRTDQVLGPGLAAACAAMLRRDLLLAFRQRQDLANPLAFFVIVISLFPLGVSPEASFLREAGVGILWVAALLATLLGLDQLFRNDFEDGSLEQWLLLPQPTYLLVLVRVLAYWLVTGVPLILLSPVLGVMLQMPGNLIGILCLTLLLGTPVLSLIGAIGAALTVGLRGGGVLLSLLVLPLYIPVLIFATGTVVAAGNGLPVGAHLSILGAILALAFVLAPIAAATALRISVANT</sequence>
<evidence type="ECO:0000256" key="5">
    <source>
        <dbReference type="ARBA" id="ARBA00022448"/>
    </source>
</evidence>
<dbReference type="InterPro" id="IPR003544">
    <property type="entry name" value="Cyt_c_biogenesis_CcmB"/>
</dbReference>
<dbReference type="Pfam" id="PF03379">
    <property type="entry name" value="CcmB"/>
    <property type="match status" value="1"/>
</dbReference>
<comment type="subcellular location">
    <subcellularLocation>
        <location evidence="2">Cell inner membrane</location>
        <topology evidence="2">Multi-pass membrane protein</topology>
    </subcellularLocation>
</comment>
<keyword evidence="7 12" id="KW-0997">Cell inner membrane</keyword>
<dbReference type="NCBIfam" id="TIGR01190">
    <property type="entry name" value="ccmB"/>
    <property type="match status" value="1"/>
</dbReference>
<evidence type="ECO:0000256" key="7">
    <source>
        <dbReference type="ARBA" id="ARBA00022519"/>
    </source>
</evidence>
<reference evidence="14 15" key="1">
    <citation type="submission" date="2018-07" db="EMBL/GenBank/DDBJ databases">
        <title>Marsedoiliclastica nanhaica gen. nov. sp. nov., a novel marine hydrocarbonoclastic bacterium isolated from an in-situ enriched hydrocarbon-degrading consortium in deep-sea sediment.</title>
        <authorList>
            <person name="Dong C."/>
            <person name="Ma T."/>
            <person name="Liu R."/>
            <person name="Shao Z."/>
        </authorList>
    </citation>
    <scope>NUCLEOTIDE SEQUENCE [LARGE SCALE GENOMIC DNA]</scope>
    <source>
        <strain evidence="15">soil36-7</strain>
    </source>
</reference>
<keyword evidence="8 13" id="KW-0812">Transmembrane</keyword>
<evidence type="ECO:0000256" key="1">
    <source>
        <dbReference type="ARBA" id="ARBA00002442"/>
    </source>
</evidence>
<evidence type="ECO:0000256" key="9">
    <source>
        <dbReference type="ARBA" id="ARBA00022748"/>
    </source>
</evidence>
<feature type="transmembrane region" description="Helical" evidence="13">
    <location>
        <begin position="106"/>
        <end position="134"/>
    </location>
</feature>
<evidence type="ECO:0000256" key="13">
    <source>
        <dbReference type="SAM" id="Phobius"/>
    </source>
</evidence>
<evidence type="ECO:0000256" key="12">
    <source>
        <dbReference type="PIRNR" id="PIRNR002764"/>
    </source>
</evidence>
<gene>
    <name evidence="14" type="primary">ccmB</name>
    <name evidence="14" type="ORF">soil367_07100</name>
</gene>
<dbReference type="GO" id="GO:0017004">
    <property type="term" value="P:cytochrome complex assembly"/>
    <property type="evidence" value="ECO:0007669"/>
    <property type="project" value="UniProtKB-KW"/>
</dbReference>
<feature type="transmembrane region" description="Helical" evidence="13">
    <location>
        <begin position="210"/>
        <end position="230"/>
    </location>
</feature>
<evidence type="ECO:0000256" key="2">
    <source>
        <dbReference type="ARBA" id="ARBA00004429"/>
    </source>
</evidence>
<feature type="transmembrane region" description="Helical" evidence="13">
    <location>
        <begin position="174"/>
        <end position="198"/>
    </location>
</feature>
<proteinExistence type="inferred from homology"/>
<feature type="transmembrane region" description="Helical" evidence="13">
    <location>
        <begin position="36"/>
        <end position="54"/>
    </location>
</feature>
<name>A0A4P7XMG6_9ALTE</name>
<dbReference type="PANTHER" id="PTHR30070">
    <property type="entry name" value="HEME EXPORTER PROTEIN B"/>
    <property type="match status" value="1"/>
</dbReference>
<evidence type="ECO:0000256" key="10">
    <source>
        <dbReference type="ARBA" id="ARBA00022989"/>
    </source>
</evidence>
<dbReference type="PROSITE" id="PS51257">
    <property type="entry name" value="PROKAR_LIPOPROTEIN"/>
    <property type="match status" value="1"/>
</dbReference>
<dbReference type="PIRSF" id="PIRSF002764">
    <property type="entry name" value="CcmB"/>
    <property type="match status" value="1"/>
</dbReference>
<feature type="transmembrane region" description="Helical" evidence="13">
    <location>
        <begin position="140"/>
        <end position="167"/>
    </location>
</feature>
<dbReference type="OrthoDB" id="9799895at2"/>
<dbReference type="PRINTS" id="PR01414">
    <property type="entry name" value="CCMBBIOGNSIS"/>
</dbReference>
<dbReference type="GO" id="GO:1903607">
    <property type="term" value="P:cytochrome c biosynthetic process"/>
    <property type="evidence" value="ECO:0007669"/>
    <property type="project" value="TreeGrafter"/>
</dbReference>
<keyword evidence="9 12" id="KW-0201">Cytochrome c-type biogenesis</keyword>
<dbReference type="KEGG" id="hmi:soil367_07100"/>
<evidence type="ECO:0000256" key="8">
    <source>
        <dbReference type="ARBA" id="ARBA00022692"/>
    </source>
</evidence>
<dbReference type="Proteomes" id="UP000298049">
    <property type="component" value="Chromosome"/>
</dbReference>
<keyword evidence="11 12" id="KW-0472">Membrane</keyword>
<dbReference type="PANTHER" id="PTHR30070:SF1">
    <property type="entry name" value="CYTOCHROME C BIOGENESIS B-RELATED"/>
    <property type="match status" value="1"/>
</dbReference>
<dbReference type="EMBL" id="CP031093">
    <property type="protein sequence ID" value="QCF27864.1"/>
    <property type="molecule type" value="Genomic_DNA"/>
</dbReference>
<comment type="similarity">
    <text evidence="3 12">Belongs to the CcmB/CycW/HelB family.</text>
</comment>
<evidence type="ECO:0000256" key="3">
    <source>
        <dbReference type="ARBA" id="ARBA00010544"/>
    </source>
</evidence>
<evidence type="ECO:0000313" key="14">
    <source>
        <dbReference type="EMBL" id="QCF27864.1"/>
    </source>
</evidence>
<protein>
    <recommendedName>
        <fullName evidence="4 12">Heme exporter protein B</fullName>
    </recommendedName>
</protein>
<keyword evidence="6 12" id="KW-1003">Cell membrane</keyword>
<dbReference type="GO" id="GO:0015232">
    <property type="term" value="F:heme transmembrane transporter activity"/>
    <property type="evidence" value="ECO:0007669"/>
    <property type="project" value="InterPro"/>
</dbReference>
<organism evidence="14 15">
    <name type="scientific">Hydrocarboniclastica marina</name>
    <dbReference type="NCBI Taxonomy" id="2259620"/>
    <lineage>
        <taxon>Bacteria</taxon>
        <taxon>Pseudomonadati</taxon>
        <taxon>Pseudomonadota</taxon>
        <taxon>Gammaproteobacteria</taxon>
        <taxon>Alteromonadales</taxon>
        <taxon>Alteromonadaceae</taxon>
        <taxon>Hydrocarboniclastica</taxon>
    </lineage>
</organism>
<dbReference type="AlphaFoldDB" id="A0A4P7XMG6"/>